<dbReference type="PANTHER" id="PTHR11360:SF284">
    <property type="entry name" value="EG:103B4.3 PROTEIN-RELATED"/>
    <property type="match status" value="1"/>
</dbReference>
<feature type="transmembrane region" description="Helical" evidence="3">
    <location>
        <begin position="370"/>
        <end position="393"/>
    </location>
</feature>
<feature type="transmembrane region" description="Helical" evidence="3">
    <location>
        <begin position="85"/>
        <end position="107"/>
    </location>
</feature>
<dbReference type="InterPro" id="IPR020846">
    <property type="entry name" value="MFS_dom"/>
</dbReference>
<organism evidence="5 6">
    <name type="scientific">Smittium megazygosporum</name>
    <dbReference type="NCBI Taxonomy" id="133381"/>
    <lineage>
        <taxon>Eukaryota</taxon>
        <taxon>Fungi</taxon>
        <taxon>Fungi incertae sedis</taxon>
        <taxon>Zoopagomycota</taxon>
        <taxon>Kickxellomycotina</taxon>
        <taxon>Harpellomycetes</taxon>
        <taxon>Harpellales</taxon>
        <taxon>Legeriomycetaceae</taxon>
        <taxon>Smittium</taxon>
    </lineage>
</organism>
<dbReference type="Pfam" id="PF07690">
    <property type="entry name" value="MFS_1"/>
    <property type="match status" value="1"/>
</dbReference>
<dbReference type="AlphaFoldDB" id="A0A2T9Z8P1"/>
<dbReference type="Gene3D" id="1.20.1250.20">
    <property type="entry name" value="MFS general substrate transporter like domains"/>
    <property type="match status" value="2"/>
</dbReference>
<dbReference type="GO" id="GO:0016020">
    <property type="term" value="C:membrane"/>
    <property type="evidence" value="ECO:0007669"/>
    <property type="project" value="UniProtKB-SubCell"/>
</dbReference>
<dbReference type="PROSITE" id="PS50850">
    <property type="entry name" value="MFS"/>
    <property type="match status" value="1"/>
</dbReference>
<dbReference type="OrthoDB" id="6499973at2759"/>
<protein>
    <recommendedName>
        <fullName evidence="4">Major facilitator superfamily (MFS) profile domain-containing protein</fullName>
    </recommendedName>
</protein>
<feature type="transmembrane region" description="Helical" evidence="3">
    <location>
        <begin position="203"/>
        <end position="224"/>
    </location>
</feature>
<dbReference type="GO" id="GO:0022857">
    <property type="term" value="F:transmembrane transporter activity"/>
    <property type="evidence" value="ECO:0007669"/>
    <property type="project" value="InterPro"/>
</dbReference>
<comment type="caution">
    <text evidence="5">The sequence shown here is derived from an EMBL/GenBank/DDBJ whole genome shotgun (WGS) entry which is preliminary data.</text>
</comment>
<proteinExistence type="inferred from homology"/>
<reference evidence="5 6" key="1">
    <citation type="journal article" date="2018" name="MBio">
        <title>Comparative Genomics Reveals the Core Gene Toolbox for the Fungus-Insect Symbiosis.</title>
        <authorList>
            <person name="Wang Y."/>
            <person name="Stata M."/>
            <person name="Wang W."/>
            <person name="Stajich J.E."/>
            <person name="White M.M."/>
            <person name="Moncalvo J.M."/>
        </authorList>
    </citation>
    <scope>NUCLEOTIDE SEQUENCE [LARGE SCALE GENOMIC DNA]</scope>
    <source>
        <strain evidence="5 6">SC-DP-2</strain>
    </source>
</reference>
<feature type="transmembrane region" description="Helical" evidence="3">
    <location>
        <begin position="311"/>
        <end position="328"/>
    </location>
</feature>
<feature type="transmembrane region" description="Helical" evidence="3">
    <location>
        <begin position="334"/>
        <end position="358"/>
    </location>
</feature>
<dbReference type="InterPro" id="IPR050327">
    <property type="entry name" value="Proton-linked_MCT"/>
</dbReference>
<keyword evidence="3" id="KW-0472">Membrane</keyword>
<feature type="transmembrane region" description="Helical" evidence="3">
    <location>
        <begin position="172"/>
        <end position="191"/>
    </location>
</feature>
<accession>A0A2T9Z8P1</accession>
<evidence type="ECO:0000259" key="4">
    <source>
        <dbReference type="PROSITE" id="PS50850"/>
    </source>
</evidence>
<evidence type="ECO:0000313" key="6">
    <source>
        <dbReference type="Proteomes" id="UP000245609"/>
    </source>
</evidence>
<dbReference type="Proteomes" id="UP000245609">
    <property type="component" value="Unassembled WGS sequence"/>
</dbReference>
<feature type="transmembrane region" description="Helical" evidence="3">
    <location>
        <begin position="114"/>
        <end position="133"/>
    </location>
</feature>
<name>A0A2T9Z8P1_9FUNG</name>
<dbReference type="EMBL" id="MBFS01001475">
    <property type="protein sequence ID" value="PVV00966.1"/>
    <property type="molecule type" value="Genomic_DNA"/>
</dbReference>
<gene>
    <name evidence="5" type="ORF">BB560_004633</name>
</gene>
<evidence type="ECO:0000313" key="5">
    <source>
        <dbReference type="EMBL" id="PVV00966.1"/>
    </source>
</evidence>
<feature type="domain" description="Major facilitator superfamily (MFS) profile" evidence="4">
    <location>
        <begin position="245"/>
        <end position="439"/>
    </location>
</feature>
<dbReference type="InterPro" id="IPR011701">
    <property type="entry name" value="MFS"/>
</dbReference>
<sequence>MSSKSFEDSSKFESIPKARVLEKEQDEAMSENSSVEKYYDSKWSWFVAVSGTMSYIVIFGSFNAFGLFQEYYLNTMFVSESVTTISWISTLSTLSTLSVGIFGGPIVAKIGIRWAVVLSSIASTLGLILASFSTKIWHLLLTQGIVFGAGGSILINVSLIMPSLWFRKYKSVAFAIISSGGGFGALVVGPIVEFSLKRYGIHWSFRILALVNVIGTSFSIVSFIPRPDFKPLQKVIDFRLLARPLTIFLCIGALFAQWAYVIAPFYFPASVRAIGGSRSASSQTILIFSAASGLSRLVSGYMADRFGPTKVLIISMMGAGIACFALWLPTKKIALYYTFMAVVGIFSPLFFPLCPAIVARSYSDKELQMANGVIYFFYGISTLIGIPITGVLLDKVGNRTSYTPVIILAGILFILSGIVLVFQYFYCKKRIPSLKNHKI</sequence>
<comment type="similarity">
    <text evidence="2">Belongs to the major facilitator superfamily. Monocarboxylate porter (TC 2.A.1.13) family.</text>
</comment>
<dbReference type="InterPro" id="IPR036259">
    <property type="entry name" value="MFS_trans_sf"/>
</dbReference>
<feature type="transmembrane region" description="Helical" evidence="3">
    <location>
        <begin position="43"/>
        <end position="65"/>
    </location>
</feature>
<comment type="subcellular location">
    <subcellularLocation>
        <location evidence="1">Membrane</location>
        <topology evidence="1">Multi-pass membrane protein</topology>
    </subcellularLocation>
</comment>
<feature type="transmembrane region" description="Helical" evidence="3">
    <location>
        <begin position="405"/>
        <end position="426"/>
    </location>
</feature>
<evidence type="ECO:0000256" key="3">
    <source>
        <dbReference type="SAM" id="Phobius"/>
    </source>
</evidence>
<keyword evidence="3" id="KW-1133">Transmembrane helix</keyword>
<evidence type="ECO:0000256" key="2">
    <source>
        <dbReference type="ARBA" id="ARBA00006727"/>
    </source>
</evidence>
<dbReference type="PANTHER" id="PTHR11360">
    <property type="entry name" value="MONOCARBOXYLATE TRANSPORTER"/>
    <property type="match status" value="1"/>
</dbReference>
<evidence type="ECO:0000256" key="1">
    <source>
        <dbReference type="ARBA" id="ARBA00004141"/>
    </source>
</evidence>
<feature type="transmembrane region" description="Helical" evidence="3">
    <location>
        <begin position="279"/>
        <end position="299"/>
    </location>
</feature>
<dbReference type="SUPFAM" id="SSF103473">
    <property type="entry name" value="MFS general substrate transporter"/>
    <property type="match status" value="1"/>
</dbReference>
<feature type="transmembrane region" description="Helical" evidence="3">
    <location>
        <begin position="245"/>
        <end position="267"/>
    </location>
</feature>
<keyword evidence="6" id="KW-1185">Reference proteome</keyword>
<keyword evidence="3" id="KW-0812">Transmembrane</keyword>
<feature type="transmembrane region" description="Helical" evidence="3">
    <location>
        <begin position="139"/>
        <end position="160"/>
    </location>
</feature>